<protein>
    <submittedName>
        <fullName evidence="1">Uncharacterized protein</fullName>
    </submittedName>
</protein>
<accession>A0ABT0LAQ5</accession>
<keyword evidence="2" id="KW-1185">Reference proteome</keyword>
<evidence type="ECO:0000313" key="2">
    <source>
        <dbReference type="Proteomes" id="UP001203423"/>
    </source>
</evidence>
<reference evidence="1 2" key="1">
    <citation type="submission" date="2022-01" db="EMBL/GenBank/DDBJ databases">
        <title>Whole genome-based taxonomy of the Shewanellaceae.</title>
        <authorList>
            <person name="Martin-Rodriguez A.J."/>
        </authorList>
    </citation>
    <scope>NUCLEOTIDE SEQUENCE [LARGE SCALE GENOMIC DNA]</scope>
    <source>
        <strain evidence="1 2">DSM 17177</strain>
    </source>
</reference>
<comment type="caution">
    <text evidence="1">The sequence shown here is derived from an EMBL/GenBank/DDBJ whole genome shotgun (WGS) entry which is preliminary data.</text>
</comment>
<evidence type="ECO:0000313" key="1">
    <source>
        <dbReference type="EMBL" id="MCL1124753.1"/>
    </source>
</evidence>
<dbReference type="RefSeq" id="WP_248940031.1">
    <property type="nucleotide sequence ID" value="NZ_JAKIKS010000030.1"/>
</dbReference>
<gene>
    <name evidence="1" type="ORF">L2764_09785</name>
</gene>
<sequence>MKVNDLYIDITADQFPELTDDTVVIESTLSDHWLTRLFMVADRHGTAQLYVAELYTENNDYTDLYDEIVSRIMK</sequence>
<dbReference type="EMBL" id="JAKIKS010000030">
    <property type="protein sequence ID" value="MCL1124753.1"/>
    <property type="molecule type" value="Genomic_DNA"/>
</dbReference>
<proteinExistence type="predicted"/>
<organism evidence="1 2">
    <name type="scientific">Shewanella surugensis</name>
    <dbReference type="NCBI Taxonomy" id="212020"/>
    <lineage>
        <taxon>Bacteria</taxon>
        <taxon>Pseudomonadati</taxon>
        <taxon>Pseudomonadota</taxon>
        <taxon>Gammaproteobacteria</taxon>
        <taxon>Alteromonadales</taxon>
        <taxon>Shewanellaceae</taxon>
        <taxon>Shewanella</taxon>
    </lineage>
</organism>
<dbReference type="Proteomes" id="UP001203423">
    <property type="component" value="Unassembled WGS sequence"/>
</dbReference>
<name>A0ABT0LAQ5_9GAMM</name>